<dbReference type="GO" id="GO:0005198">
    <property type="term" value="F:structural molecule activity"/>
    <property type="evidence" value="ECO:0007669"/>
    <property type="project" value="InterPro"/>
</dbReference>
<sequence length="306" mass="32024">MNLRVTGQAQTAATLVQIRRQAASQAKYQDQISTGDRVKVASDDPAAYASLSQSKAASGAFANSLQVVSTATSGLDASVSALLDGNQVLTRAKQLAITGADASTDSSNFEGLATELDSLIDRFTQAANTQFDGDYLFGGDNTKSQPFRATGTNGQGRPTAVTYDGSATPAQTVIGGNQTVETRAVGSNTFSGAFDTLIQLRDTFRDKTLTDAQKATAINQSIAKIDTASSALNNTISVQSSTLSGLDAVQNRLQDLKLAADTRVGDLGATDYADAVLHLKEQESAYQSTLSLAANFVPPSLFDFIK</sequence>
<keyword evidence="3" id="KW-1185">Reference proteome</keyword>
<dbReference type="Pfam" id="PF00669">
    <property type="entry name" value="Flagellin_N"/>
    <property type="match status" value="1"/>
</dbReference>
<dbReference type="AlphaFoldDB" id="A0A5C1A6F0"/>
<dbReference type="SUPFAM" id="SSF64518">
    <property type="entry name" value="Phase 1 flagellin"/>
    <property type="match status" value="1"/>
</dbReference>
<dbReference type="RefSeq" id="WP_149108738.1">
    <property type="nucleotide sequence ID" value="NZ_CP042425.1"/>
</dbReference>
<dbReference type="GO" id="GO:0009288">
    <property type="term" value="C:bacterial-type flagellum"/>
    <property type="evidence" value="ECO:0007669"/>
    <property type="project" value="InterPro"/>
</dbReference>
<dbReference type="OrthoDB" id="253391at2"/>
<proteinExistence type="predicted"/>
<dbReference type="EMBL" id="CP042425">
    <property type="protein sequence ID" value="QEL13797.1"/>
    <property type="molecule type" value="Genomic_DNA"/>
</dbReference>
<protein>
    <submittedName>
        <fullName evidence="2">Flagellar hook-associated protein 3</fullName>
    </submittedName>
</protein>
<dbReference type="PANTHER" id="PTHR42792">
    <property type="entry name" value="FLAGELLIN"/>
    <property type="match status" value="1"/>
</dbReference>
<keyword evidence="2" id="KW-0966">Cell projection</keyword>
<keyword evidence="2" id="KW-0282">Flagellum</keyword>
<keyword evidence="2" id="KW-0969">Cilium</keyword>
<dbReference type="KEGG" id="lrs:PX52LOC_00655"/>
<evidence type="ECO:0000313" key="3">
    <source>
        <dbReference type="Proteomes" id="UP000324974"/>
    </source>
</evidence>
<name>A0A5C1A6F0_9BACT</name>
<dbReference type="Gene3D" id="1.20.1330.10">
    <property type="entry name" value="f41 fragment of flagellin, N-terminal domain"/>
    <property type="match status" value="1"/>
</dbReference>
<dbReference type="InterPro" id="IPR001492">
    <property type="entry name" value="Flagellin"/>
</dbReference>
<feature type="domain" description="Flagellin N-terminal" evidence="1">
    <location>
        <begin position="9"/>
        <end position="142"/>
    </location>
</feature>
<dbReference type="Proteomes" id="UP000324974">
    <property type="component" value="Chromosome"/>
</dbReference>
<organism evidence="2 3">
    <name type="scientific">Limnoglobus roseus</name>
    <dbReference type="NCBI Taxonomy" id="2598579"/>
    <lineage>
        <taxon>Bacteria</taxon>
        <taxon>Pseudomonadati</taxon>
        <taxon>Planctomycetota</taxon>
        <taxon>Planctomycetia</taxon>
        <taxon>Gemmatales</taxon>
        <taxon>Gemmataceae</taxon>
        <taxon>Limnoglobus</taxon>
    </lineage>
</organism>
<evidence type="ECO:0000259" key="1">
    <source>
        <dbReference type="Pfam" id="PF00669"/>
    </source>
</evidence>
<reference evidence="3" key="1">
    <citation type="submission" date="2019-08" db="EMBL/GenBank/DDBJ databases">
        <title>Limnoglobus roseus gen. nov., sp. nov., a novel freshwater planctomycete with a giant genome from the family Gemmataceae.</title>
        <authorList>
            <person name="Kulichevskaya I.S."/>
            <person name="Naumoff D.G."/>
            <person name="Miroshnikov K."/>
            <person name="Ivanova A."/>
            <person name="Philippov D.A."/>
            <person name="Hakobyan A."/>
            <person name="Rijpstra I.C."/>
            <person name="Sinninghe Damste J.S."/>
            <person name="Liesack W."/>
            <person name="Dedysh S.N."/>
        </authorList>
    </citation>
    <scope>NUCLEOTIDE SEQUENCE [LARGE SCALE GENOMIC DNA]</scope>
    <source>
        <strain evidence="3">PX52</strain>
    </source>
</reference>
<gene>
    <name evidence="2" type="primary">flgL</name>
    <name evidence="2" type="ORF">PX52LOC_00655</name>
</gene>
<evidence type="ECO:0000313" key="2">
    <source>
        <dbReference type="EMBL" id="QEL13797.1"/>
    </source>
</evidence>
<dbReference type="InterPro" id="IPR001029">
    <property type="entry name" value="Flagellin_N"/>
</dbReference>
<dbReference type="PANTHER" id="PTHR42792:SF1">
    <property type="entry name" value="FLAGELLAR HOOK-ASSOCIATED PROTEIN 3"/>
    <property type="match status" value="1"/>
</dbReference>
<accession>A0A5C1A6F0</accession>